<dbReference type="PANTHER" id="PTHR13384:SF19">
    <property type="entry name" value="G PATCH DOMAIN-CONTAINING PROTEIN 1"/>
    <property type="match status" value="1"/>
</dbReference>
<reference evidence="3 4" key="1">
    <citation type="submission" date="2024-05" db="EMBL/GenBank/DDBJ databases">
        <authorList>
            <person name="Wallberg A."/>
        </authorList>
    </citation>
    <scope>NUCLEOTIDE SEQUENCE [LARGE SCALE GENOMIC DNA]</scope>
</reference>
<dbReference type="Proteomes" id="UP001497623">
    <property type="component" value="Unassembled WGS sequence"/>
</dbReference>
<sequence length="376" mass="42879">MQAEPMSNLAIPFIPIDRHEDLMHCQGTIIADRHRSHTIHWSIRLGYSVERSTLASKEKFVQWTCTTESTNSSIILNRRMMPQVCCIHEGTSISSISRQHFTCPPPSTPGTKGLRPSHFSFIIDYTMFGCTQTMGMKLLRHLGWKPGQGIGPRVSHKHTKKSRNRIRGCQGPPGSEHAIDDSDDDVHNMQDYMPDVTFAPEDVDNLDLSTPKSDQFGLGYKPLDRTSVLGHINLFDANPLSITEKKKKLLIKGQAFGVGAFEEEDEDIYATEDMSNYDFSGDDVNKKQNRKESDKYHQAIMDLSDRVEGFKLSSQPLQTLKNYPLPKLPKDFVPHHRSRRLRYKHKSDVRGLGRHDLTRQQRADMINERPKAKVEV</sequence>
<proteinExistence type="predicted"/>
<comment type="caution">
    <text evidence="3">The sequence shown here is derived from an EMBL/GenBank/DDBJ whole genome shotgun (WGS) entry which is preliminary data.</text>
</comment>
<dbReference type="InterPro" id="IPR000467">
    <property type="entry name" value="G_patch_dom"/>
</dbReference>
<organism evidence="3 4">
    <name type="scientific">Meganyctiphanes norvegica</name>
    <name type="common">Northern krill</name>
    <name type="synonym">Thysanopoda norvegica</name>
    <dbReference type="NCBI Taxonomy" id="48144"/>
    <lineage>
        <taxon>Eukaryota</taxon>
        <taxon>Metazoa</taxon>
        <taxon>Ecdysozoa</taxon>
        <taxon>Arthropoda</taxon>
        <taxon>Crustacea</taxon>
        <taxon>Multicrustacea</taxon>
        <taxon>Malacostraca</taxon>
        <taxon>Eumalacostraca</taxon>
        <taxon>Eucarida</taxon>
        <taxon>Euphausiacea</taxon>
        <taxon>Euphausiidae</taxon>
        <taxon>Meganyctiphanes</taxon>
    </lineage>
</organism>
<name>A0AAV2SMV4_MEGNR</name>
<evidence type="ECO:0000313" key="3">
    <source>
        <dbReference type="EMBL" id="CAL4210802.1"/>
    </source>
</evidence>
<dbReference type="AlphaFoldDB" id="A0AAV2SMV4"/>
<dbReference type="EMBL" id="CAXKWB010086163">
    <property type="protein sequence ID" value="CAL4210802.1"/>
    <property type="molecule type" value="Genomic_DNA"/>
</dbReference>
<dbReference type="Pfam" id="PF01585">
    <property type="entry name" value="G-patch"/>
    <property type="match status" value="1"/>
</dbReference>
<feature type="compositionally biased region" description="Basic and acidic residues" evidence="1">
    <location>
        <begin position="346"/>
        <end position="376"/>
    </location>
</feature>
<gene>
    <name evidence="3" type="ORF">MNOR_LOCUS38355</name>
</gene>
<dbReference type="PROSITE" id="PS50174">
    <property type="entry name" value="G_PATCH"/>
    <property type="match status" value="1"/>
</dbReference>
<feature type="compositionally biased region" description="Basic residues" evidence="1">
    <location>
        <begin position="154"/>
        <end position="166"/>
    </location>
</feature>
<feature type="domain" description="G-patch" evidence="2">
    <location>
        <begin position="131"/>
        <end position="151"/>
    </location>
</feature>
<dbReference type="PANTHER" id="PTHR13384">
    <property type="entry name" value="G PATCH DOMAIN-CONTAINING PROTEIN 1"/>
    <property type="match status" value="1"/>
</dbReference>
<feature type="region of interest" description="Disordered" evidence="1">
    <location>
        <begin position="149"/>
        <end position="180"/>
    </location>
</feature>
<feature type="region of interest" description="Disordered" evidence="1">
    <location>
        <begin position="343"/>
        <end position="376"/>
    </location>
</feature>
<keyword evidence="4" id="KW-1185">Reference proteome</keyword>
<evidence type="ECO:0000259" key="2">
    <source>
        <dbReference type="PROSITE" id="PS50174"/>
    </source>
</evidence>
<evidence type="ECO:0000313" key="4">
    <source>
        <dbReference type="Proteomes" id="UP001497623"/>
    </source>
</evidence>
<feature type="non-terminal residue" evidence="3">
    <location>
        <position position="376"/>
    </location>
</feature>
<dbReference type="GO" id="GO:0003723">
    <property type="term" value="F:RNA binding"/>
    <property type="evidence" value="ECO:0007669"/>
    <property type="project" value="TreeGrafter"/>
</dbReference>
<protein>
    <recommendedName>
        <fullName evidence="2">G-patch domain-containing protein</fullName>
    </recommendedName>
</protein>
<accession>A0AAV2SMV4</accession>
<dbReference type="GO" id="GO:0005634">
    <property type="term" value="C:nucleus"/>
    <property type="evidence" value="ECO:0007669"/>
    <property type="project" value="TreeGrafter"/>
</dbReference>
<evidence type="ECO:0000256" key="1">
    <source>
        <dbReference type="SAM" id="MobiDB-lite"/>
    </source>
</evidence>